<evidence type="ECO:0000256" key="3">
    <source>
        <dbReference type="ARBA" id="ARBA00022692"/>
    </source>
</evidence>
<evidence type="ECO:0000256" key="7">
    <source>
        <dbReference type="PIRSR" id="PIRSR600175-2"/>
    </source>
</evidence>
<dbReference type="Pfam" id="PF00209">
    <property type="entry name" value="SNF"/>
    <property type="match status" value="1"/>
</dbReference>
<dbReference type="GO" id="GO:0035725">
    <property type="term" value="P:sodium ion transmembrane transport"/>
    <property type="evidence" value="ECO:0007669"/>
    <property type="project" value="TreeGrafter"/>
</dbReference>
<feature type="transmembrane region" description="Helical" evidence="9">
    <location>
        <begin position="303"/>
        <end position="328"/>
    </location>
</feature>
<feature type="binding site" evidence="6">
    <location>
        <position position="53"/>
    </location>
    <ligand>
        <name>Na(+)</name>
        <dbReference type="ChEBI" id="CHEBI:29101"/>
        <label>1</label>
    </ligand>
</feature>
<dbReference type="GO" id="GO:0006865">
    <property type="term" value="P:amino acid transport"/>
    <property type="evidence" value="ECO:0007669"/>
    <property type="project" value="TreeGrafter"/>
</dbReference>
<keyword evidence="5 9" id="KW-0472">Membrane</keyword>
<evidence type="ECO:0000256" key="2">
    <source>
        <dbReference type="ARBA" id="ARBA00022448"/>
    </source>
</evidence>
<feature type="transmembrane region" description="Helical" evidence="9">
    <location>
        <begin position="470"/>
        <end position="493"/>
    </location>
</feature>
<dbReference type="PROSITE" id="PS50267">
    <property type="entry name" value="NA_NEUROTRAN_SYMP_3"/>
    <property type="match status" value="1"/>
</dbReference>
<feature type="transmembrane region" description="Helical" evidence="9">
    <location>
        <begin position="513"/>
        <end position="534"/>
    </location>
</feature>
<feature type="binding site" evidence="6">
    <location>
        <position position="415"/>
    </location>
    <ligand>
        <name>Na(+)</name>
        <dbReference type="ChEBI" id="CHEBI:29101"/>
        <label>1</label>
    </ligand>
</feature>
<dbReference type="PANTHER" id="PTHR11616">
    <property type="entry name" value="SODIUM/CHLORIDE DEPENDENT TRANSPORTER"/>
    <property type="match status" value="1"/>
</dbReference>
<feature type="binding site" evidence="6">
    <location>
        <position position="50"/>
    </location>
    <ligand>
        <name>Na(+)</name>
        <dbReference type="ChEBI" id="CHEBI:29101"/>
        <label>1</label>
    </ligand>
</feature>
<dbReference type="InterPro" id="IPR000175">
    <property type="entry name" value="Na/ntran_symport"/>
</dbReference>
<feature type="binding site" evidence="6">
    <location>
        <position position="414"/>
    </location>
    <ligand>
        <name>Na(+)</name>
        <dbReference type="ChEBI" id="CHEBI:29101"/>
        <label>1</label>
    </ligand>
</feature>
<feature type="transmembrane region" description="Helical" evidence="9">
    <location>
        <begin position="440"/>
        <end position="458"/>
    </location>
</feature>
<dbReference type="AlphaFoldDB" id="A0AAN8KB19"/>
<evidence type="ECO:0000256" key="6">
    <source>
        <dbReference type="PIRSR" id="PIRSR600175-1"/>
    </source>
</evidence>
<reference evidence="10 11" key="1">
    <citation type="submission" date="2024-01" db="EMBL/GenBank/DDBJ databases">
        <title>The genome of the rayed Mediterranean limpet Patella caerulea (Linnaeus, 1758).</title>
        <authorList>
            <person name="Anh-Thu Weber A."/>
            <person name="Halstead-Nussloch G."/>
        </authorList>
    </citation>
    <scope>NUCLEOTIDE SEQUENCE [LARGE SCALE GENOMIC DNA]</scope>
    <source>
        <strain evidence="10">AATW-2023a</strain>
        <tissue evidence="10">Whole specimen</tissue>
    </source>
</reference>
<dbReference type="PROSITE" id="PS00610">
    <property type="entry name" value="NA_NEUROTRAN_SYMP_1"/>
    <property type="match status" value="1"/>
</dbReference>
<keyword evidence="6" id="KW-0479">Metal-binding</keyword>
<dbReference type="Proteomes" id="UP001347796">
    <property type="component" value="Unassembled WGS sequence"/>
</dbReference>
<dbReference type="GO" id="GO:0046872">
    <property type="term" value="F:metal ion binding"/>
    <property type="evidence" value="ECO:0007669"/>
    <property type="project" value="UniProtKB-KW"/>
</dbReference>
<feature type="binding site" evidence="6">
    <location>
        <position position="57"/>
    </location>
    <ligand>
        <name>Na(+)</name>
        <dbReference type="ChEBI" id="CHEBI:29101"/>
        <label>1</label>
    </ligand>
</feature>
<dbReference type="InterPro" id="IPR037272">
    <property type="entry name" value="SNS_sf"/>
</dbReference>
<evidence type="ECO:0000256" key="5">
    <source>
        <dbReference type="ARBA" id="ARBA00023136"/>
    </source>
</evidence>
<evidence type="ECO:0000256" key="1">
    <source>
        <dbReference type="ARBA" id="ARBA00004141"/>
    </source>
</evidence>
<dbReference type="PRINTS" id="PR00176">
    <property type="entry name" value="NANEUSMPORT"/>
</dbReference>
<feature type="transmembrane region" description="Helical" evidence="9">
    <location>
        <begin position="42"/>
        <end position="59"/>
    </location>
</feature>
<dbReference type="GO" id="GO:0015293">
    <property type="term" value="F:symporter activity"/>
    <property type="evidence" value="ECO:0007669"/>
    <property type="project" value="UniProtKB-KW"/>
</dbReference>
<sequence length="622" mass="70214">MTKVEDAENSVNIKGGHQFVMCSGDIANTKSQPKRDTWSNRFDFVISCVGAAVGFGNVWRFPYLCYKNGGGAFLIPYLIAVVTVGFPIKFLEVSLGQFMQQGGIGMWNICPLMKGVAVCTSIFAFLELAYYVVIFAWVLLYLGSTFSDPLPWSNCNNTWNTVNCFAGSSDNGDRITENSTFYNWTYLSDTNITNVTGLNLTLNRIDPSVEFWRHYVLEITDGLDEPGVIVWKLLLCLLAIYIVVYFCTWKGIKWISKIAYVTATAPYVLLTILLIVGAMKEGAVNGIIFYLKPDITKLAKFKVWYAAFSQVMFSYAVGLNMLPALGSYNKFNNNCYSHTIIVAFINSFTSLFSGFVIFTLLGHMAYLQQVPIDEVASSGPGLVFNVYPRALAELPVPQLWCCVFFLMLAFIGIDSAILILEGFACSVMDVYTNLARKREAMLILTCVATFILGLPMITQGGMYVFQLVDYYLFGGILMWLICFMEVIGIGWIYGADRFYDNLELMMGFRINIWVKLCWIVITPMTLLIFLTYQLVTFEPLVYDKMYVYPPWGNALGICLSVMVLMVIPCVMVYSLIKLDSRHGTTMLQRIKYLLRPKLKAHQIPDSWGSKAYTWTDTNRNSL</sequence>
<organism evidence="10 11">
    <name type="scientific">Patella caerulea</name>
    <name type="common">Rayed Mediterranean limpet</name>
    <dbReference type="NCBI Taxonomy" id="87958"/>
    <lineage>
        <taxon>Eukaryota</taxon>
        <taxon>Metazoa</taxon>
        <taxon>Spiralia</taxon>
        <taxon>Lophotrochozoa</taxon>
        <taxon>Mollusca</taxon>
        <taxon>Gastropoda</taxon>
        <taxon>Patellogastropoda</taxon>
        <taxon>Patelloidea</taxon>
        <taxon>Patellidae</taxon>
        <taxon>Patella</taxon>
    </lineage>
</organism>
<feature type="binding site" evidence="6">
    <location>
        <position position="346"/>
    </location>
    <ligand>
        <name>Na(+)</name>
        <dbReference type="ChEBI" id="CHEBI:29101"/>
        <label>1</label>
    </ligand>
</feature>
<feature type="transmembrane region" description="Helical" evidence="9">
    <location>
        <begin position="112"/>
        <end position="142"/>
    </location>
</feature>
<dbReference type="PANTHER" id="PTHR11616:SF309">
    <property type="entry name" value="TRANSPORTER"/>
    <property type="match status" value="1"/>
</dbReference>
<dbReference type="EMBL" id="JAZGQO010000001">
    <property type="protein sequence ID" value="KAK6195234.1"/>
    <property type="molecule type" value="Genomic_DNA"/>
</dbReference>
<accession>A0AAN8KB19</accession>
<feature type="binding site" evidence="6">
    <location>
        <position position="52"/>
    </location>
    <ligand>
        <name>Na(+)</name>
        <dbReference type="ChEBI" id="CHEBI:29101"/>
        <label>1</label>
    </ligand>
</feature>
<keyword evidence="8" id="KW-0769">Symport</keyword>
<comment type="subcellular location">
    <subcellularLocation>
        <location evidence="1">Membrane</location>
        <topology evidence="1">Multi-pass membrane protein</topology>
    </subcellularLocation>
</comment>
<evidence type="ECO:0000256" key="8">
    <source>
        <dbReference type="RuleBase" id="RU003732"/>
    </source>
</evidence>
<keyword evidence="4 9" id="KW-1133">Transmembrane helix</keyword>
<protein>
    <recommendedName>
        <fullName evidence="8">Transporter</fullName>
    </recommendedName>
</protein>
<keyword evidence="11" id="KW-1185">Reference proteome</keyword>
<feature type="transmembrane region" description="Helical" evidence="9">
    <location>
        <begin position="340"/>
        <end position="361"/>
    </location>
</feature>
<keyword evidence="2 8" id="KW-0813">Transport</keyword>
<keyword evidence="7" id="KW-1015">Disulfide bond</keyword>
<keyword evidence="6" id="KW-0915">Sodium</keyword>
<evidence type="ECO:0000256" key="4">
    <source>
        <dbReference type="ARBA" id="ARBA00022989"/>
    </source>
</evidence>
<gene>
    <name evidence="10" type="ORF">SNE40_000705</name>
</gene>
<keyword evidence="3 8" id="KW-0812">Transmembrane</keyword>
<feature type="transmembrane region" description="Helical" evidence="9">
    <location>
        <begin position="229"/>
        <end position="247"/>
    </location>
</feature>
<evidence type="ECO:0000313" key="11">
    <source>
        <dbReference type="Proteomes" id="UP001347796"/>
    </source>
</evidence>
<dbReference type="SUPFAM" id="SSF161070">
    <property type="entry name" value="SNF-like"/>
    <property type="match status" value="1"/>
</dbReference>
<feature type="disulfide bond" evidence="7">
    <location>
        <begin position="155"/>
        <end position="164"/>
    </location>
</feature>
<evidence type="ECO:0000313" key="10">
    <source>
        <dbReference type="EMBL" id="KAK6195234.1"/>
    </source>
</evidence>
<feature type="transmembrane region" description="Helical" evidence="9">
    <location>
        <begin position="267"/>
        <end position="291"/>
    </location>
</feature>
<name>A0AAN8KB19_PATCE</name>
<comment type="similarity">
    <text evidence="8">Belongs to the sodium:neurotransmitter symporter (SNF) (TC 2.A.22) family.</text>
</comment>
<comment type="caution">
    <text evidence="10">The sequence shown here is derived from an EMBL/GenBank/DDBJ whole genome shotgun (WGS) entry which is preliminary data.</text>
</comment>
<feature type="binding site" evidence="6">
    <location>
        <position position="314"/>
    </location>
    <ligand>
        <name>Na(+)</name>
        <dbReference type="ChEBI" id="CHEBI:29101"/>
        <label>1</label>
    </ligand>
</feature>
<dbReference type="GO" id="GO:0005886">
    <property type="term" value="C:plasma membrane"/>
    <property type="evidence" value="ECO:0007669"/>
    <property type="project" value="TreeGrafter"/>
</dbReference>
<feature type="transmembrane region" description="Helical" evidence="9">
    <location>
        <begin position="71"/>
        <end position="91"/>
    </location>
</feature>
<feature type="transmembrane region" description="Helical" evidence="9">
    <location>
        <begin position="397"/>
        <end position="420"/>
    </location>
</feature>
<proteinExistence type="inferred from homology"/>
<evidence type="ECO:0000256" key="9">
    <source>
        <dbReference type="SAM" id="Phobius"/>
    </source>
</evidence>
<feature type="transmembrane region" description="Helical" evidence="9">
    <location>
        <begin position="554"/>
        <end position="576"/>
    </location>
</feature>